<sequence>MSQKQLKELPSVSEVLLECNVFKSLN</sequence>
<name>A0A382ESS5_9ZZZZ</name>
<dbReference type="AlphaFoldDB" id="A0A382ESS5"/>
<organism evidence="1">
    <name type="scientific">marine metagenome</name>
    <dbReference type="NCBI Taxonomy" id="408172"/>
    <lineage>
        <taxon>unclassified sequences</taxon>
        <taxon>metagenomes</taxon>
        <taxon>ecological metagenomes</taxon>
    </lineage>
</organism>
<dbReference type="EMBL" id="UINC01046000">
    <property type="protein sequence ID" value="SVB53445.1"/>
    <property type="molecule type" value="Genomic_DNA"/>
</dbReference>
<gene>
    <name evidence="1" type="ORF">METZ01_LOCUS206299</name>
</gene>
<evidence type="ECO:0000313" key="1">
    <source>
        <dbReference type="EMBL" id="SVB53445.1"/>
    </source>
</evidence>
<feature type="non-terminal residue" evidence="1">
    <location>
        <position position="26"/>
    </location>
</feature>
<accession>A0A382ESS5</accession>
<proteinExistence type="predicted"/>
<reference evidence="1" key="1">
    <citation type="submission" date="2018-05" db="EMBL/GenBank/DDBJ databases">
        <authorList>
            <person name="Lanie J.A."/>
            <person name="Ng W.-L."/>
            <person name="Kazmierczak K.M."/>
            <person name="Andrzejewski T.M."/>
            <person name="Davidsen T.M."/>
            <person name="Wayne K.J."/>
            <person name="Tettelin H."/>
            <person name="Glass J.I."/>
            <person name="Rusch D."/>
            <person name="Podicherti R."/>
            <person name="Tsui H.-C.T."/>
            <person name="Winkler M.E."/>
        </authorList>
    </citation>
    <scope>NUCLEOTIDE SEQUENCE</scope>
</reference>
<protein>
    <submittedName>
        <fullName evidence="1">Uncharacterized protein</fullName>
    </submittedName>
</protein>